<evidence type="ECO:0000313" key="2">
    <source>
        <dbReference type="EMBL" id="MDS1271507.1"/>
    </source>
</evidence>
<reference evidence="3" key="1">
    <citation type="submission" date="2023-07" db="EMBL/GenBank/DDBJ databases">
        <title>Novel species in the genus Lipingzhangella isolated from Sambhar Salt Lake.</title>
        <authorList>
            <person name="Jiya N."/>
            <person name="Kajale S."/>
            <person name="Sharma A."/>
        </authorList>
    </citation>
    <scope>NUCLEOTIDE SEQUENCE [LARGE SCALE GENOMIC DNA]</scope>
    <source>
        <strain evidence="3">LS1_29</strain>
    </source>
</reference>
<dbReference type="EMBL" id="JAVLVT010000006">
    <property type="protein sequence ID" value="MDS1271507.1"/>
    <property type="molecule type" value="Genomic_DNA"/>
</dbReference>
<evidence type="ECO:0000313" key="3">
    <source>
        <dbReference type="Proteomes" id="UP001250214"/>
    </source>
</evidence>
<keyword evidence="3" id="KW-1185">Reference proteome</keyword>
<evidence type="ECO:0000256" key="1">
    <source>
        <dbReference type="SAM" id="MobiDB-lite"/>
    </source>
</evidence>
<sequence>MEPLAYVVLGGAISLVSSATVTWLQGRHSRKTADRDAARAANRELTRLFIAERDAARSTDSGTGSGRATNGIRSEAELLTSAITDKRVRERLRHVVRLLQELHLPELQELSGTQAGTVRELLCGHALDVLGAHFRGERIPAQPEEIQRLLKVEDEALRIHHGGTPRSGEDTGDTTAESPKRPSTGRTSRNNRRGTKAGDEDSTASTKEEQGSTS</sequence>
<dbReference type="RefSeq" id="WP_310913059.1">
    <property type="nucleotide sequence ID" value="NZ_JAVLVT010000006.1"/>
</dbReference>
<comment type="caution">
    <text evidence="2">The sequence shown here is derived from an EMBL/GenBank/DDBJ whole genome shotgun (WGS) entry which is preliminary data.</text>
</comment>
<feature type="region of interest" description="Disordered" evidence="1">
    <location>
        <begin position="159"/>
        <end position="214"/>
    </location>
</feature>
<accession>A0ABU2H873</accession>
<protein>
    <recommendedName>
        <fullName evidence="4">Secreted protein</fullName>
    </recommendedName>
</protein>
<gene>
    <name evidence="2" type="ORF">RIF23_14505</name>
</gene>
<organism evidence="2 3">
    <name type="scientific">Lipingzhangella rawalii</name>
    <dbReference type="NCBI Taxonomy" id="2055835"/>
    <lineage>
        <taxon>Bacteria</taxon>
        <taxon>Bacillati</taxon>
        <taxon>Actinomycetota</taxon>
        <taxon>Actinomycetes</taxon>
        <taxon>Streptosporangiales</taxon>
        <taxon>Nocardiopsidaceae</taxon>
        <taxon>Lipingzhangella</taxon>
    </lineage>
</organism>
<evidence type="ECO:0008006" key="4">
    <source>
        <dbReference type="Google" id="ProtNLM"/>
    </source>
</evidence>
<name>A0ABU2H873_9ACTN</name>
<dbReference type="Proteomes" id="UP001250214">
    <property type="component" value="Unassembled WGS sequence"/>
</dbReference>
<proteinExistence type="predicted"/>